<proteinExistence type="predicted"/>
<keyword evidence="2" id="KW-1185">Reference proteome</keyword>
<comment type="caution">
    <text evidence="1">The sequence shown here is derived from an EMBL/GenBank/DDBJ whole genome shotgun (WGS) entry which is preliminary data.</text>
</comment>
<accession>A0ACC0HZA0</accession>
<gene>
    <name evidence="1" type="ORF">LOK49_LG04G02722</name>
</gene>
<protein>
    <submittedName>
        <fullName evidence="1">Uncharacterized protein</fullName>
    </submittedName>
</protein>
<evidence type="ECO:0000313" key="2">
    <source>
        <dbReference type="Proteomes" id="UP001060215"/>
    </source>
</evidence>
<dbReference type="Proteomes" id="UP001060215">
    <property type="component" value="Chromosome 2"/>
</dbReference>
<organism evidence="1 2">
    <name type="scientific">Camellia lanceoleosa</name>
    <dbReference type="NCBI Taxonomy" id="1840588"/>
    <lineage>
        <taxon>Eukaryota</taxon>
        <taxon>Viridiplantae</taxon>
        <taxon>Streptophyta</taxon>
        <taxon>Embryophyta</taxon>
        <taxon>Tracheophyta</taxon>
        <taxon>Spermatophyta</taxon>
        <taxon>Magnoliopsida</taxon>
        <taxon>eudicotyledons</taxon>
        <taxon>Gunneridae</taxon>
        <taxon>Pentapetalae</taxon>
        <taxon>asterids</taxon>
        <taxon>Ericales</taxon>
        <taxon>Theaceae</taxon>
        <taxon>Camellia</taxon>
    </lineage>
</organism>
<name>A0ACC0HZA0_9ERIC</name>
<dbReference type="EMBL" id="CM045759">
    <property type="protein sequence ID" value="KAI8018704.1"/>
    <property type="molecule type" value="Genomic_DNA"/>
</dbReference>
<reference evidence="1 2" key="1">
    <citation type="journal article" date="2022" name="Plant J.">
        <title>Chromosome-level genome of Camellia lanceoleosa provides a valuable resource for understanding genome evolution and self-incompatibility.</title>
        <authorList>
            <person name="Gong W."/>
            <person name="Xiao S."/>
            <person name="Wang L."/>
            <person name="Liao Z."/>
            <person name="Chang Y."/>
            <person name="Mo W."/>
            <person name="Hu G."/>
            <person name="Li W."/>
            <person name="Zhao G."/>
            <person name="Zhu H."/>
            <person name="Hu X."/>
            <person name="Ji K."/>
            <person name="Xiang X."/>
            <person name="Song Q."/>
            <person name="Yuan D."/>
            <person name="Jin S."/>
            <person name="Zhang L."/>
        </authorList>
    </citation>
    <scope>NUCLEOTIDE SEQUENCE [LARGE SCALE GENOMIC DNA]</scope>
    <source>
        <strain evidence="1">SQ_2022a</strain>
    </source>
</reference>
<evidence type="ECO:0000313" key="1">
    <source>
        <dbReference type="EMBL" id="KAI8018704.1"/>
    </source>
</evidence>
<sequence length="358" mass="41060">MDATVEAFDASRIGIDETYRPLPCLYFAFMSIWFVSACSWTINTYKNRHFQANKLQWTLVSVPLIKALQLTLSFLFWYSCFNLHTCSLWMSFGVYVTGVLFQTTSFVSFLLISHGYCIMCERLSVAERRTTAALGCAFYLTLVGYRASVPYFSVLLLLNYIVSFYLIFHHISRNLLVLKEQLAFIEDEDVHLMHDAIHTKYIMFKKFQGAMQIIAMAEFAIYINMDGSLENYWLRLFVREWAQFCIFLYIGWIFRSQDLAPHFSVMPTLRSKGQATVPPIYSVEMDAATFKDFSSNEWHIGVPTAPSHGENSKDSILVIIQHPHAYRLTSVNTMSPSLARVVANSSTDADSGSFFQQS</sequence>